<evidence type="ECO:0000256" key="7">
    <source>
        <dbReference type="RuleBase" id="RU003435"/>
    </source>
</evidence>
<reference evidence="12" key="1">
    <citation type="submission" date="2016-10" db="EMBL/GenBank/DDBJ databases">
        <authorList>
            <person name="Varghese N."/>
            <person name="Submissions S."/>
        </authorList>
    </citation>
    <scope>NUCLEOTIDE SEQUENCE [LARGE SCALE GENOMIC DNA]</scope>
    <source>
        <strain evidence="12">DSM 15310</strain>
    </source>
</reference>
<dbReference type="Gene3D" id="1.10.1370.10">
    <property type="entry name" value="Neurolysin, domain 3"/>
    <property type="match status" value="1"/>
</dbReference>
<comment type="similarity">
    <text evidence="1 7">Belongs to the peptidase M3 family.</text>
</comment>
<evidence type="ECO:0000256" key="8">
    <source>
        <dbReference type="SAM" id="MobiDB-lite"/>
    </source>
</evidence>
<dbReference type="GO" id="GO:0004180">
    <property type="term" value="F:carboxypeptidase activity"/>
    <property type="evidence" value="ECO:0007669"/>
    <property type="project" value="TreeGrafter"/>
</dbReference>
<dbReference type="Gene3D" id="3.40.390.10">
    <property type="entry name" value="Collagenase (Catalytic Domain)"/>
    <property type="match status" value="1"/>
</dbReference>
<evidence type="ECO:0000256" key="1">
    <source>
        <dbReference type="ARBA" id="ARBA00006040"/>
    </source>
</evidence>
<dbReference type="GO" id="GO:0005829">
    <property type="term" value="C:cytosol"/>
    <property type="evidence" value="ECO:0007669"/>
    <property type="project" value="TreeGrafter"/>
</dbReference>
<feature type="chain" id="PRO_5011594379" evidence="9">
    <location>
        <begin position="31"/>
        <end position="759"/>
    </location>
</feature>
<feature type="signal peptide" evidence="9">
    <location>
        <begin position="1"/>
        <end position="30"/>
    </location>
</feature>
<gene>
    <name evidence="11" type="ORF">SAMN04487998_0044</name>
</gene>
<feature type="compositionally biased region" description="Low complexity" evidence="8">
    <location>
        <begin position="731"/>
        <end position="744"/>
    </location>
</feature>
<keyword evidence="12" id="KW-1185">Reference proteome</keyword>
<evidence type="ECO:0000256" key="4">
    <source>
        <dbReference type="ARBA" id="ARBA00022801"/>
    </source>
</evidence>
<dbReference type="InterPro" id="IPR045090">
    <property type="entry name" value="Pept_M3A_M3B"/>
</dbReference>
<dbReference type="InterPro" id="IPR034005">
    <property type="entry name" value="M3A_DCP"/>
</dbReference>
<dbReference type="PANTHER" id="PTHR43660">
    <property type="entry name" value="DIPEPTIDYL CARBOXYPEPTIDASE"/>
    <property type="match status" value="1"/>
</dbReference>
<proteinExistence type="inferred from homology"/>
<dbReference type="RefSeq" id="WP_245744812.1">
    <property type="nucleotide sequence ID" value="NZ_FOHS01000001.1"/>
</dbReference>
<dbReference type="EMBL" id="FOHS01000001">
    <property type="protein sequence ID" value="SES71150.1"/>
    <property type="molecule type" value="Genomic_DNA"/>
</dbReference>
<dbReference type="GO" id="GO:0006508">
    <property type="term" value="P:proteolysis"/>
    <property type="evidence" value="ECO:0007669"/>
    <property type="project" value="UniProtKB-KW"/>
</dbReference>
<dbReference type="CDD" id="cd06456">
    <property type="entry name" value="M3A_DCP"/>
    <property type="match status" value="1"/>
</dbReference>
<dbReference type="PANTHER" id="PTHR43660:SF1">
    <property type="entry name" value="DIPEPTIDYL CARBOXYPEPTIDASE"/>
    <property type="match status" value="1"/>
</dbReference>
<dbReference type="InterPro" id="IPR024079">
    <property type="entry name" value="MetalloPept_cat_dom_sf"/>
</dbReference>
<evidence type="ECO:0000313" key="11">
    <source>
        <dbReference type="EMBL" id="SES71150.1"/>
    </source>
</evidence>
<dbReference type="Proteomes" id="UP000198697">
    <property type="component" value="Unassembled WGS sequence"/>
</dbReference>
<evidence type="ECO:0000256" key="3">
    <source>
        <dbReference type="ARBA" id="ARBA00022723"/>
    </source>
</evidence>
<sequence>MSQFFSVSLPMLPLLAGLGLAGATFSGAQAQPSTATKMMVGQNSPMPLLQPWSGPHGGVPPFDKVKVADFKPALEVAMVDNLAEIARIANNPAAPTFENTIAAMERSGSALDRVGTVYGIWGTSLNDAKFAAVQAEMAPKLAAFSDQITQNAALFKRIEAVYNGMTTSNLTPEQQRLTEVRYKAFVRAGAKLDAPAKARLSEINQQLAGLFNNFSQNVLADEANEMLVLKTEQDMSGLPASLRDGAKAAADSRKVAAAGVITNTRSSVDPFLTYSDQRALREKAWRMFTNRGDNGGAHDNNAIITQILQLRAERAKLLGYETHAHLRLDNTMAKTPEAAMQLMEQVWTPAVARVKEEVADMLALAKKEGAPADFKIEPWDYAYYAEKVRKERYDLDQNEVKQYLQLDKMREGMFWMAGELFNFSFQPVTDVPVFHPDVRVWQVNDKTTGQQVGLWYFDPYARPGKKSGAWMNAYRNQERMDGREVTTIVSNNSNFVKGKPGEPVLISWSDATTLFHEFGHALHGLSSNVTYPTLSGTSVVRDYVEFPSQVLENWLPTPEVLNRFALHYQTGKPIPQALVDRINKASTFNEGFATTEFLASALIDMKLHLAGDQKIDPDKFERETLAQLGMPSELVMRHRTPQFNHIFSSDGYSAGYYSYLWSVVLAADAFSAFTEAGGAYDKAVGERLRQNVFRVGNTIDPAAGYRAFRGRDPKIDALMKQRGFPMTTAAPAATPATPVAPAAAQPEKVKVKIKNGKRK</sequence>
<feature type="region of interest" description="Disordered" evidence="8">
    <location>
        <begin position="731"/>
        <end position="759"/>
    </location>
</feature>
<dbReference type="SUPFAM" id="SSF55486">
    <property type="entry name" value="Metalloproteases ('zincins'), catalytic domain"/>
    <property type="match status" value="1"/>
</dbReference>
<evidence type="ECO:0000256" key="9">
    <source>
        <dbReference type="SAM" id="SignalP"/>
    </source>
</evidence>
<comment type="cofactor">
    <cofactor evidence="7">
        <name>Zn(2+)</name>
        <dbReference type="ChEBI" id="CHEBI:29105"/>
    </cofactor>
    <text evidence="7">Binds 1 zinc ion.</text>
</comment>
<protein>
    <submittedName>
        <fullName evidence="11">Peptidyl-dipeptidase Dcp Metallo peptidase. MEROPS family M03A</fullName>
    </submittedName>
</protein>
<evidence type="ECO:0000256" key="5">
    <source>
        <dbReference type="ARBA" id="ARBA00022833"/>
    </source>
</evidence>
<organism evidence="11 12">
    <name type="scientific">Hymenobacter actinosclerus</name>
    <dbReference type="NCBI Taxonomy" id="82805"/>
    <lineage>
        <taxon>Bacteria</taxon>
        <taxon>Pseudomonadati</taxon>
        <taxon>Bacteroidota</taxon>
        <taxon>Cytophagia</taxon>
        <taxon>Cytophagales</taxon>
        <taxon>Hymenobacteraceae</taxon>
        <taxon>Hymenobacter</taxon>
    </lineage>
</organism>
<accession>A0A1H9YPX8</accession>
<keyword evidence="3 7" id="KW-0479">Metal-binding</keyword>
<keyword evidence="5 7" id="KW-0862">Zinc</keyword>
<dbReference type="InterPro" id="IPR024077">
    <property type="entry name" value="Neurolysin/TOP_dom2"/>
</dbReference>
<keyword evidence="4 7" id="KW-0378">Hydrolase</keyword>
<keyword evidence="9" id="KW-0732">Signal</keyword>
<dbReference type="GO" id="GO:0046872">
    <property type="term" value="F:metal ion binding"/>
    <property type="evidence" value="ECO:0007669"/>
    <property type="project" value="UniProtKB-UniRule"/>
</dbReference>
<dbReference type="AlphaFoldDB" id="A0A1H9YPX8"/>
<dbReference type="GO" id="GO:0004222">
    <property type="term" value="F:metalloendopeptidase activity"/>
    <property type="evidence" value="ECO:0007669"/>
    <property type="project" value="InterPro"/>
</dbReference>
<feature type="domain" description="Peptidase M3A/M3B catalytic" evidence="10">
    <location>
        <begin position="271"/>
        <end position="723"/>
    </location>
</feature>
<dbReference type="FunFam" id="3.40.390.10:FF:000009">
    <property type="entry name" value="Oligopeptidase A"/>
    <property type="match status" value="1"/>
</dbReference>
<keyword evidence="6 7" id="KW-0482">Metalloprotease</keyword>
<evidence type="ECO:0000256" key="2">
    <source>
        <dbReference type="ARBA" id="ARBA00022670"/>
    </source>
</evidence>
<name>A0A1H9YPX8_9BACT</name>
<keyword evidence="2 7" id="KW-0645">Protease</keyword>
<evidence type="ECO:0000256" key="6">
    <source>
        <dbReference type="ARBA" id="ARBA00023049"/>
    </source>
</evidence>
<dbReference type="Pfam" id="PF01432">
    <property type="entry name" value="Peptidase_M3"/>
    <property type="match status" value="1"/>
</dbReference>
<evidence type="ECO:0000313" key="12">
    <source>
        <dbReference type="Proteomes" id="UP000198697"/>
    </source>
</evidence>
<evidence type="ECO:0000259" key="10">
    <source>
        <dbReference type="Pfam" id="PF01432"/>
    </source>
</evidence>
<dbReference type="InterPro" id="IPR001567">
    <property type="entry name" value="Pept_M3A_M3B_dom"/>
</dbReference>